<dbReference type="Proteomes" id="UP001057402">
    <property type="component" value="Chromosome 1"/>
</dbReference>
<name>A0ACB9SE05_9MYRT</name>
<gene>
    <name evidence="1" type="ORF">MLD38_001069</name>
</gene>
<sequence length="137" mass="15004">MIVNAPRAIVSFDSNKFEVSYVNYGNQDPAVAYTASLTQFCQLTHIKVPSLEEDFGQEAVKHLSELTLGSSHEFMLTIEEMDASGGKVKGQGTGTMLLVTLSVTNSEHSVNAVWDKAASAQKRTNKESQLMKRCFKG</sequence>
<evidence type="ECO:0000313" key="2">
    <source>
        <dbReference type="Proteomes" id="UP001057402"/>
    </source>
</evidence>
<evidence type="ECO:0000313" key="1">
    <source>
        <dbReference type="EMBL" id="KAI4388766.1"/>
    </source>
</evidence>
<accession>A0ACB9SE05</accession>
<keyword evidence="2" id="KW-1185">Reference proteome</keyword>
<dbReference type="EMBL" id="CM042880">
    <property type="protein sequence ID" value="KAI4388766.1"/>
    <property type="molecule type" value="Genomic_DNA"/>
</dbReference>
<organism evidence="1 2">
    <name type="scientific">Melastoma candidum</name>
    <dbReference type="NCBI Taxonomy" id="119954"/>
    <lineage>
        <taxon>Eukaryota</taxon>
        <taxon>Viridiplantae</taxon>
        <taxon>Streptophyta</taxon>
        <taxon>Embryophyta</taxon>
        <taxon>Tracheophyta</taxon>
        <taxon>Spermatophyta</taxon>
        <taxon>Magnoliopsida</taxon>
        <taxon>eudicotyledons</taxon>
        <taxon>Gunneridae</taxon>
        <taxon>Pentapetalae</taxon>
        <taxon>rosids</taxon>
        <taxon>malvids</taxon>
        <taxon>Myrtales</taxon>
        <taxon>Melastomataceae</taxon>
        <taxon>Melastomatoideae</taxon>
        <taxon>Melastomateae</taxon>
        <taxon>Melastoma</taxon>
    </lineage>
</organism>
<protein>
    <submittedName>
        <fullName evidence="1">Uncharacterized protein</fullName>
    </submittedName>
</protein>
<proteinExistence type="predicted"/>
<reference evidence="2" key="1">
    <citation type="journal article" date="2023" name="Front. Plant Sci.">
        <title>Chromosomal-level genome assembly of Melastoma candidum provides insights into trichome evolution.</title>
        <authorList>
            <person name="Zhong Y."/>
            <person name="Wu W."/>
            <person name="Sun C."/>
            <person name="Zou P."/>
            <person name="Liu Y."/>
            <person name="Dai S."/>
            <person name="Zhou R."/>
        </authorList>
    </citation>
    <scope>NUCLEOTIDE SEQUENCE [LARGE SCALE GENOMIC DNA]</scope>
</reference>
<comment type="caution">
    <text evidence="1">The sequence shown here is derived from an EMBL/GenBank/DDBJ whole genome shotgun (WGS) entry which is preliminary data.</text>
</comment>